<comment type="catalytic activity">
    <reaction evidence="20">
        <text>3-O-[beta-D-Xyl-(1-&gt;4)-Rib-ol-P-Rib-ol-P-3-beta-D-GalNAc-(1-&gt;3)-beta-D-GlcNAc-(1-&gt;4)-(O-6-P-alpha-D-Man)]-Thr-[protein] + UDP-alpha-D-glucuronate = 3-O-[beta-D-GlcA-(1-&gt;3)-beta-D-Xyl-(1-&gt;4)-Rib-ol-P-Rib-ol-P-3-beta-D-GalNAc-(1-&gt;3)-beta-D-GlcNAc-(1-&gt;4)-(O-6-P-alpha-D-Man)]-Thr-[protein] + UDP + H(+)</text>
        <dbReference type="Rhea" id="RHEA:46860"/>
        <dbReference type="Rhea" id="RHEA-COMP:15023"/>
        <dbReference type="Rhea" id="RHEA-COMP:17482"/>
        <dbReference type="ChEBI" id="CHEBI:15378"/>
        <dbReference type="ChEBI" id="CHEBI:58052"/>
        <dbReference type="ChEBI" id="CHEBI:58223"/>
        <dbReference type="ChEBI" id="CHEBI:142405"/>
        <dbReference type="ChEBI" id="CHEBI:177336"/>
    </reaction>
</comment>
<keyword evidence="11" id="KW-1133">Transmembrane helix</keyword>
<keyword evidence="10" id="KW-0735">Signal-anchor</keyword>
<dbReference type="GO" id="GO:0035269">
    <property type="term" value="P:protein O-linked glycosylation via mannose"/>
    <property type="evidence" value="ECO:0007669"/>
    <property type="project" value="TreeGrafter"/>
</dbReference>
<keyword evidence="8" id="KW-0812">Transmembrane</keyword>
<evidence type="ECO:0000256" key="5">
    <source>
        <dbReference type="ARBA" id="ARBA00017962"/>
    </source>
</evidence>
<sequence length="417" mass="47102">MTCSCFQALIVALGLVAGLQLLYLALLSGLHGQEQRSRHAQLFQAQRPLPSHGQKQRLKPVLASGGTLDISGQYRIYRDMLRASWDGRDRQDVVLVTHTSLGNLHHAQQLVERWRGPVSVALFAPGLDDVRLATAMVYALAVLCAPVRQLLRLHLVCHADQMAAFPEQEREDGEFSRLQACGDVFAKLAQLGAGQRNYAMDTANASYPNNLLRNVAREAAGGHWVLVVDMDMVPSEGLREDFLALPKATDEGTPRVFVVPAFEIRHTRRIPATKAELVQLYQVGEIRPFYEELCPRCQAPTNFSHWLNLPMGSSLRVAYEVEWRDPWEPFYVGANSVPPYDEHFKQYGFNRISQACELHIAGYRFAVLSNAFLVHKGFKVAGEFHAQKDAENQRNKILFRQFKHELKSKYPDSPRRC</sequence>
<dbReference type="CTD" id="11041"/>
<keyword evidence="14" id="KW-0325">Glycoprotein</keyword>
<evidence type="ECO:0000256" key="17">
    <source>
        <dbReference type="ARBA" id="ARBA00032175"/>
    </source>
</evidence>
<evidence type="ECO:0000256" key="1">
    <source>
        <dbReference type="ARBA" id="ARBA00001936"/>
    </source>
</evidence>
<dbReference type="PANTHER" id="PTHR46420:SF1">
    <property type="entry name" value="BETA-1,4-GLUCURONYLTRANSFERASE 1"/>
    <property type="match status" value="1"/>
</dbReference>
<keyword evidence="21" id="KW-1185">Reference proteome</keyword>
<comment type="subcellular location">
    <subcellularLocation>
        <location evidence="2">Golgi apparatus membrane</location>
        <topology evidence="2">Single-pass type II membrane protein</topology>
    </subcellularLocation>
</comment>
<evidence type="ECO:0000256" key="18">
    <source>
        <dbReference type="ARBA" id="ARBA00032181"/>
    </source>
</evidence>
<dbReference type="OrthoDB" id="9974378at2759"/>
<evidence type="ECO:0000256" key="8">
    <source>
        <dbReference type="ARBA" id="ARBA00022692"/>
    </source>
</evidence>
<evidence type="ECO:0000256" key="9">
    <source>
        <dbReference type="ARBA" id="ARBA00022723"/>
    </source>
</evidence>
<dbReference type="OMA" id="SGQYRIY"/>
<evidence type="ECO:0000256" key="2">
    <source>
        <dbReference type="ARBA" id="ARBA00004323"/>
    </source>
</evidence>
<reference evidence="22" key="1">
    <citation type="submission" date="2025-08" db="UniProtKB">
        <authorList>
            <consortium name="RefSeq"/>
        </authorList>
    </citation>
    <scope>IDENTIFICATION</scope>
    <source>
        <tissue evidence="22">Liver</tissue>
    </source>
</reference>
<evidence type="ECO:0000256" key="14">
    <source>
        <dbReference type="ARBA" id="ARBA00023180"/>
    </source>
</evidence>
<dbReference type="GO" id="GO:0000139">
    <property type="term" value="C:Golgi membrane"/>
    <property type="evidence" value="ECO:0007669"/>
    <property type="project" value="UniProtKB-SubCell"/>
</dbReference>
<evidence type="ECO:0000256" key="19">
    <source>
        <dbReference type="ARBA" id="ARBA00033291"/>
    </source>
</evidence>
<dbReference type="KEGG" id="pbi:103060672"/>
<gene>
    <name evidence="22" type="primary">B4GAT1</name>
</gene>
<organism evidence="21 22">
    <name type="scientific">Python bivittatus</name>
    <name type="common">Burmese python</name>
    <name type="synonym">Python molurus bivittatus</name>
    <dbReference type="NCBI Taxonomy" id="176946"/>
    <lineage>
        <taxon>Eukaryota</taxon>
        <taxon>Metazoa</taxon>
        <taxon>Chordata</taxon>
        <taxon>Craniata</taxon>
        <taxon>Vertebrata</taxon>
        <taxon>Euteleostomi</taxon>
        <taxon>Lepidosauria</taxon>
        <taxon>Squamata</taxon>
        <taxon>Bifurcata</taxon>
        <taxon>Unidentata</taxon>
        <taxon>Episquamata</taxon>
        <taxon>Toxicofera</taxon>
        <taxon>Serpentes</taxon>
        <taxon>Henophidia</taxon>
        <taxon>Pythonidae</taxon>
        <taxon>Python</taxon>
    </lineage>
</organism>
<evidence type="ECO:0000256" key="3">
    <source>
        <dbReference type="ARBA" id="ARBA00004922"/>
    </source>
</evidence>
<dbReference type="InterPro" id="IPR043189">
    <property type="entry name" value="B4GAT1"/>
</dbReference>
<keyword evidence="13" id="KW-0472">Membrane</keyword>
<comment type="similarity">
    <text evidence="4">Belongs to the glycosyltransferase 49 family.</text>
</comment>
<proteinExistence type="inferred from homology"/>
<keyword evidence="7" id="KW-0808">Transferase</keyword>
<dbReference type="GO" id="GO:0015020">
    <property type="term" value="F:glucuronosyltransferase activity"/>
    <property type="evidence" value="ECO:0007669"/>
    <property type="project" value="InterPro"/>
</dbReference>
<evidence type="ECO:0000256" key="20">
    <source>
        <dbReference type="ARBA" id="ARBA00047852"/>
    </source>
</evidence>
<evidence type="ECO:0000256" key="10">
    <source>
        <dbReference type="ARBA" id="ARBA00022968"/>
    </source>
</evidence>
<keyword evidence="15" id="KW-0464">Manganese</keyword>
<evidence type="ECO:0000256" key="6">
    <source>
        <dbReference type="ARBA" id="ARBA00022676"/>
    </source>
</evidence>
<name>A0A9F2RCI6_PYTBI</name>
<comment type="cofactor">
    <cofactor evidence="1">
        <name>Mn(2+)</name>
        <dbReference type="ChEBI" id="CHEBI:29035"/>
    </cofactor>
</comment>
<accession>A0A9F2RCI6</accession>
<dbReference type="GO" id="GO:0046872">
    <property type="term" value="F:metal ion binding"/>
    <property type="evidence" value="ECO:0007669"/>
    <property type="project" value="UniProtKB-KW"/>
</dbReference>
<evidence type="ECO:0000313" key="21">
    <source>
        <dbReference type="Proteomes" id="UP000695026"/>
    </source>
</evidence>
<evidence type="ECO:0000256" key="11">
    <source>
        <dbReference type="ARBA" id="ARBA00022989"/>
    </source>
</evidence>
<dbReference type="Pfam" id="PF13896">
    <property type="entry name" value="Glyco_transf_49"/>
    <property type="match status" value="1"/>
</dbReference>
<evidence type="ECO:0000256" key="7">
    <source>
        <dbReference type="ARBA" id="ARBA00022679"/>
    </source>
</evidence>
<dbReference type="GeneID" id="103060672"/>
<keyword evidence="6" id="KW-0328">Glycosyltransferase</keyword>
<evidence type="ECO:0000256" key="15">
    <source>
        <dbReference type="ARBA" id="ARBA00023211"/>
    </source>
</evidence>
<protein>
    <recommendedName>
        <fullName evidence="5">Beta-1,4-glucuronyltransferase 1</fullName>
    </recommendedName>
    <alternativeName>
        <fullName evidence="16">I-beta-1,3-N-acetylglucosaminyltransferase</fullName>
    </alternativeName>
    <alternativeName>
        <fullName evidence="19">N-acetyllactosaminide beta-1,3-N-acetylglucosaminyltransferase</fullName>
    </alternativeName>
    <alternativeName>
        <fullName evidence="17">Poly-N-acetyllactosamine extension enzyme</fullName>
    </alternativeName>
    <alternativeName>
        <fullName evidence="18">UDP-GlcNAc:betaGal beta-1,3-N-acetylglucosaminyltransferase 1</fullName>
    </alternativeName>
</protein>
<evidence type="ECO:0000256" key="12">
    <source>
        <dbReference type="ARBA" id="ARBA00023034"/>
    </source>
</evidence>
<evidence type="ECO:0000256" key="16">
    <source>
        <dbReference type="ARBA" id="ARBA00030723"/>
    </source>
</evidence>
<evidence type="ECO:0000256" key="4">
    <source>
        <dbReference type="ARBA" id="ARBA00008539"/>
    </source>
</evidence>
<comment type="pathway">
    <text evidence="3">Protein modification; protein glycosylation.</text>
</comment>
<evidence type="ECO:0000313" key="22">
    <source>
        <dbReference type="RefSeq" id="XP_007443782.1"/>
    </source>
</evidence>
<evidence type="ECO:0000256" key="13">
    <source>
        <dbReference type="ARBA" id="ARBA00023136"/>
    </source>
</evidence>
<keyword evidence="9" id="KW-0479">Metal-binding</keyword>
<keyword evidence="12" id="KW-0333">Golgi apparatus</keyword>
<dbReference type="AlphaFoldDB" id="A0A9F2RCI6"/>
<dbReference type="Proteomes" id="UP000695026">
    <property type="component" value="Unplaced"/>
</dbReference>
<dbReference type="RefSeq" id="XP_007443782.1">
    <property type="nucleotide sequence ID" value="XM_007443720.2"/>
</dbReference>
<dbReference type="PANTHER" id="PTHR46420">
    <property type="entry name" value="BETA-1,4-GLUCURONYLTRANSFERASE 1"/>
    <property type="match status" value="1"/>
</dbReference>